<name>A0A5N0TJE8_9GAMM</name>
<dbReference type="Gene3D" id="2.120.10.30">
    <property type="entry name" value="TolB, C-terminal domain"/>
    <property type="match status" value="1"/>
</dbReference>
<reference evidence="2 3" key="1">
    <citation type="submission" date="2019-09" db="EMBL/GenBank/DDBJ databases">
        <title>Wenzhouxiangella sp. Genome sequencing and assembly.</title>
        <authorList>
            <person name="Zhang R."/>
        </authorList>
    </citation>
    <scope>NUCLEOTIDE SEQUENCE [LARGE SCALE GENOMIC DNA]</scope>
    <source>
        <strain evidence="2 3">W260</strain>
    </source>
</reference>
<dbReference type="SUPFAM" id="SSF82171">
    <property type="entry name" value="DPP6 N-terminal domain-like"/>
    <property type="match status" value="1"/>
</dbReference>
<organism evidence="2 3">
    <name type="scientific">Marinihelvus fidelis</name>
    <dbReference type="NCBI Taxonomy" id="2613842"/>
    <lineage>
        <taxon>Bacteria</taxon>
        <taxon>Pseudomonadati</taxon>
        <taxon>Pseudomonadota</taxon>
        <taxon>Gammaproteobacteria</taxon>
        <taxon>Chromatiales</taxon>
        <taxon>Wenzhouxiangellaceae</taxon>
        <taxon>Marinihelvus</taxon>
    </lineage>
</organism>
<proteinExistence type="predicted"/>
<protein>
    <recommendedName>
        <fullName evidence="4">Family 43 glycosylhydrolase</fullName>
    </recommendedName>
</protein>
<evidence type="ECO:0008006" key="4">
    <source>
        <dbReference type="Google" id="ProtNLM"/>
    </source>
</evidence>
<dbReference type="Proteomes" id="UP000325372">
    <property type="component" value="Unassembled WGS sequence"/>
</dbReference>
<feature type="signal peptide" evidence="1">
    <location>
        <begin position="1"/>
        <end position="23"/>
    </location>
</feature>
<evidence type="ECO:0000313" key="3">
    <source>
        <dbReference type="Proteomes" id="UP000325372"/>
    </source>
</evidence>
<dbReference type="Pfam" id="PF07676">
    <property type="entry name" value="PD40"/>
    <property type="match status" value="2"/>
</dbReference>
<keyword evidence="1" id="KW-0732">Signal</keyword>
<dbReference type="InterPro" id="IPR011042">
    <property type="entry name" value="6-blade_b-propeller_TolB-like"/>
</dbReference>
<keyword evidence="3" id="KW-1185">Reference proteome</keyword>
<dbReference type="AlphaFoldDB" id="A0A5N0TJE8"/>
<dbReference type="EMBL" id="VYXP01000002">
    <property type="protein sequence ID" value="KAA9133439.1"/>
    <property type="molecule type" value="Genomic_DNA"/>
</dbReference>
<dbReference type="InterPro" id="IPR011659">
    <property type="entry name" value="WD40"/>
</dbReference>
<feature type="chain" id="PRO_5024338333" description="Family 43 glycosylhydrolase" evidence="1">
    <location>
        <begin position="24"/>
        <end position="298"/>
    </location>
</feature>
<evidence type="ECO:0000313" key="2">
    <source>
        <dbReference type="EMBL" id="KAA9133439.1"/>
    </source>
</evidence>
<dbReference type="RefSeq" id="WP_150863000.1">
    <property type="nucleotide sequence ID" value="NZ_VYXP01000002.1"/>
</dbReference>
<evidence type="ECO:0000256" key="1">
    <source>
        <dbReference type="SAM" id="SignalP"/>
    </source>
</evidence>
<sequence length="298" mass="31781">MRTLNRVNILAAAIALALPVAAAAGPAYTDWGDPVPANDTDNSVQGGCPFESRDGHSIYMATPRAGGQGALDIWRAWRPSVEEPFGPAENLPAPVNSNADDFCPTSIGGNYLFFVSRRGGEDACGGGDIFLTRDNPAHGWQEPVRLGCADLGEGPNSAGEEFSPSYIETPAGAFLYYSSTGSGNHDIYVSELGPDGFGPGVPVDGLNTEFDDRMPNVSKDGLEVVFSSDRAEPGNQDVYMATRDSIHDAWSAPVQLHEGINTPAGETRASMSWDRTRLYFGRSGEIYVSEREKARGGN</sequence>
<accession>A0A5N0TJE8</accession>
<gene>
    <name evidence="2" type="ORF">F3N42_03560</name>
</gene>
<comment type="caution">
    <text evidence="2">The sequence shown here is derived from an EMBL/GenBank/DDBJ whole genome shotgun (WGS) entry which is preliminary data.</text>
</comment>